<accession>A0A1Z5KJM0</accession>
<dbReference type="AlphaFoldDB" id="A0A1Z5KJM0"/>
<feature type="compositionally biased region" description="Basic residues" evidence="1">
    <location>
        <begin position="508"/>
        <end position="519"/>
    </location>
</feature>
<dbReference type="InParanoid" id="A0A1Z5KJM0"/>
<dbReference type="Proteomes" id="UP000198406">
    <property type="component" value="Unassembled WGS sequence"/>
</dbReference>
<gene>
    <name evidence="2" type="ORF">FisN_2Hh183</name>
</gene>
<reference evidence="2 3" key="1">
    <citation type="journal article" date="2015" name="Plant Cell">
        <title>Oil accumulation by the oleaginous diatom Fistulifera solaris as revealed by the genome and transcriptome.</title>
        <authorList>
            <person name="Tanaka T."/>
            <person name="Maeda Y."/>
            <person name="Veluchamy A."/>
            <person name="Tanaka M."/>
            <person name="Abida H."/>
            <person name="Marechal E."/>
            <person name="Bowler C."/>
            <person name="Muto M."/>
            <person name="Sunaga Y."/>
            <person name="Tanaka M."/>
            <person name="Yoshino T."/>
            <person name="Taniguchi T."/>
            <person name="Fukuda Y."/>
            <person name="Nemoto M."/>
            <person name="Matsumoto M."/>
            <person name="Wong P.S."/>
            <person name="Aburatani S."/>
            <person name="Fujibuchi W."/>
        </authorList>
    </citation>
    <scope>NUCLEOTIDE SEQUENCE [LARGE SCALE GENOMIC DNA]</scope>
    <source>
        <strain evidence="2 3">JPCC DA0580</strain>
    </source>
</reference>
<keyword evidence="3" id="KW-1185">Reference proteome</keyword>
<protein>
    <submittedName>
        <fullName evidence="2">Uncharacterized protein</fullName>
    </submittedName>
</protein>
<proteinExistence type="predicted"/>
<dbReference type="EMBL" id="BDSP01000242">
    <property type="protein sequence ID" value="GAX26397.1"/>
    <property type="molecule type" value="Genomic_DNA"/>
</dbReference>
<evidence type="ECO:0000313" key="3">
    <source>
        <dbReference type="Proteomes" id="UP000198406"/>
    </source>
</evidence>
<sequence length="519" mass="59272">MGWFEKVPIEEFDDDKTFLMTQLRATKWSSKIQFHRKLCSPSSVEDLFKNMKNNTLIWMNKKSFILLNKLPQSVPFDVNFRTATARVLFGDDNSIFIYGKTESVVADCPAKFLCLQDGRSKNVQLGTYYRKKKDPFTPTSFLTPEFMETFTKKNRNRKLELGQSCILSPEESIALASHHRPINLDIGCHFEDEGQAFVKALSLRTTHFGTLSLCNRTPKRFYGSSFPMISQVLSTVSQIDLITWSSVLTNEQLILPLTSPARRVEYDIWGRTYLSNKINPFNVVPRAVILTFGHCIPARFHTNFLQGSGNVRELGMIYSNHDPPSKTQQKELLKAIKKNQNLYQLELGCLDTLYAFWKKLLKVIGSHTSLRTVIFWVHGQNVPSRSDLHQLAALVWFMSEHIHLNILFKTDGWKTALYNKAETMVKPTRLQNRDRVLTRVPDHDRPAMLGAALTMWARGSVTETGVLLNENVDVLCSLVDQPLALPSDSEAPPARLNLRVNDTEGRVPKRRKRSHSSNP</sequence>
<feature type="region of interest" description="Disordered" evidence="1">
    <location>
        <begin position="486"/>
        <end position="519"/>
    </location>
</feature>
<evidence type="ECO:0000256" key="1">
    <source>
        <dbReference type="SAM" id="MobiDB-lite"/>
    </source>
</evidence>
<organism evidence="2 3">
    <name type="scientific">Fistulifera solaris</name>
    <name type="common">Oleaginous diatom</name>
    <dbReference type="NCBI Taxonomy" id="1519565"/>
    <lineage>
        <taxon>Eukaryota</taxon>
        <taxon>Sar</taxon>
        <taxon>Stramenopiles</taxon>
        <taxon>Ochrophyta</taxon>
        <taxon>Bacillariophyta</taxon>
        <taxon>Bacillariophyceae</taxon>
        <taxon>Bacillariophycidae</taxon>
        <taxon>Naviculales</taxon>
        <taxon>Naviculaceae</taxon>
        <taxon>Fistulifera</taxon>
    </lineage>
</organism>
<name>A0A1Z5KJM0_FISSO</name>
<evidence type="ECO:0000313" key="2">
    <source>
        <dbReference type="EMBL" id="GAX26397.1"/>
    </source>
</evidence>
<comment type="caution">
    <text evidence="2">The sequence shown here is derived from an EMBL/GenBank/DDBJ whole genome shotgun (WGS) entry which is preliminary data.</text>
</comment>